<evidence type="ECO:0000256" key="1">
    <source>
        <dbReference type="SAM" id="Phobius"/>
    </source>
</evidence>
<comment type="caution">
    <text evidence="2">The sequence shown here is derived from an EMBL/GenBank/DDBJ whole genome shotgun (WGS) entry which is preliminary data.</text>
</comment>
<evidence type="ECO:0000313" key="2">
    <source>
        <dbReference type="EMBL" id="KAG0724535.1"/>
    </source>
</evidence>
<organism evidence="2 3">
    <name type="scientific">Chionoecetes opilio</name>
    <name type="common">Atlantic snow crab</name>
    <name type="synonym">Cancer opilio</name>
    <dbReference type="NCBI Taxonomy" id="41210"/>
    <lineage>
        <taxon>Eukaryota</taxon>
        <taxon>Metazoa</taxon>
        <taxon>Ecdysozoa</taxon>
        <taxon>Arthropoda</taxon>
        <taxon>Crustacea</taxon>
        <taxon>Multicrustacea</taxon>
        <taxon>Malacostraca</taxon>
        <taxon>Eumalacostraca</taxon>
        <taxon>Eucarida</taxon>
        <taxon>Decapoda</taxon>
        <taxon>Pleocyemata</taxon>
        <taxon>Brachyura</taxon>
        <taxon>Eubrachyura</taxon>
        <taxon>Majoidea</taxon>
        <taxon>Majidae</taxon>
        <taxon>Chionoecetes</taxon>
    </lineage>
</organism>
<keyword evidence="1" id="KW-0812">Transmembrane</keyword>
<keyword evidence="1" id="KW-1133">Transmembrane helix</keyword>
<proteinExistence type="predicted"/>
<protein>
    <submittedName>
        <fullName evidence="2">EF-hand calcium-binding domain-containing protein 14</fullName>
    </submittedName>
</protein>
<dbReference type="AlphaFoldDB" id="A0A8J4YQ95"/>
<dbReference type="InterPro" id="IPR042352">
    <property type="entry name" value="EFCAB14"/>
</dbReference>
<name>A0A8J4YQ95_CHIOP</name>
<dbReference type="OrthoDB" id="10009315at2759"/>
<dbReference type="PANTHER" id="PTHR15717:SF2">
    <property type="entry name" value="EF-HAND CALCIUM-BINDING DOMAIN-CONTAINING PROTEIN 14"/>
    <property type="match status" value="1"/>
</dbReference>
<gene>
    <name evidence="2" type="primary">Efcab14</name>
    <name evidence="2" type="ORF">GWK47_040420</name>
</gene>
<dbReference type="EMBL" id="JACEEZ010006784">
    <property type="protein sequence ID" value="KAG0724535.1"/>
    <property type="molecule type" value="Genomic_DNA"/>
</dbReference>
<accession>A0A8J4YQ95</accession>
<dbReference type="Proteomes" id="UP000770661">
    <property type="component" value="Unassembled WGS sequence"/>
</dbReference>
<feature type="transmembrane region" description="Helical" evidence="1">
    <location>
        <begin position="76"/>
        <end position="101"/>
    </location>
</feature>
<sequence length="253" mass="27342">MSHGGESCAGVVVGGVAGAHKKLRRKRKELDALVAEDKVRRKPSHHDLLRSDSEDAEGDFSGVAVVGKQAMGGRGGVWACLPGACTLLLLLTTLVGVAAAFRLLMLTRRDMDALHARINTVEASSSELPAKFHQSHMRLQELEKNQSALWAAVSQLTSSLQAMTKRVDFLEGGMKGIEDSIDTSPQLSLLPKDVAALQGSVATFGSTLQVGPTHTHTHTHTTLRDADYGRQDRLENVDIEDMLLWEAGQTGEW</sequence>
<keyword evidence="3" id="KW-1185">Reference proteome</keyword>
<dbReference type="PANTHER" id="PTHR15717">
    <property type="entry name" value="PROTEIN KIAA0494"/>
    <property type="match status" value="1"/>
</dbReference>
<keyword evidence="1" id="KW-0472">Membrane</keyword>
<reference evidence="2" key="1">
    <citation type="submission" date="2020-07" db="EMBL/GenBank/DDBJ databases">
        <title>The High-quality genome of the commercially important snow crab, Chionoecetes opilio.</title>
        <authorList>
            <person name="Jeong J.-H."/>
            <person name="Ryu S."/>
        </authorList>
    </citation>
    <scope>NUCLEOTIDE SEQUENCE</scope>
    <source>
        <strain evidence="2">MADBK_172401_WGS</strain>
        <tissue evidence="2">Digestive gland</tissue>
    </source>
</reference>
<evidence type="ECO:0000313" key="3">
    <source>
        <dbReference type="Proteomes" id="UP000770661"/>
    </source>
</evidence>